<dbReference type="EMBL" id="QGHB01000010">
    <property type="protein sequence ID" value="PWK83577.1"/>
    <property type="molecule type" value="Genomic_DNA"/>
</dbReference>
<dbReference type="NCBIfam" id="TIGR03696">
    <property type="entry name" value="Rhs_assc_core"/>
    <property type="match status" value="1"/>
</dbReference>
<evidence type="ECO:0000256" key="1">
    <source>
        <dbReference type="ARBA" id="ARBA00022737"/>
    </source>
</evidence>
<keyword evidence="2" id="KW-0812">Transmembrane</keyword>
<feature type="transmembrane region" description="Helical" evidence="2">
    <location>
        <begin position="29"/>
        <end position="52"/>
    </location>
</feature>
<gene>
    <name evidence="4" type="ORF">C8D88_11033</name>
</gene>
<dbReference type="InterPro" id="IPR022385">
    <property type="entry name" value="Rhs_assc_core"/>
</dbReference>
<dbReference type="AlphaFoldDB" id="A0A316HUG1"/>
<proteinExistence type="predicted"/>
<comment type="caution">
    <text evidence="4">The sequence shown here is derived from an EMBL/GenBank/DDBJ whole genome shotgun (WGS) entry which is preliminary data.</text>
</comment>
<protein>
    <submittedName>
        <fullName evidence="4">RHS repeat-associated protein</fullName>
    </submittedName>
</protein>
<dbReference type="InterPro" id="IPR006530">
    <property type="entry name" value="YD"/>
</dbReference>
<organism evidence="4 5">
    <name type="scientific">Lentzea atacamensis</name>
    <dbReference type="NCBI Taxonomy" id="531938"/>
    <lineage>
        <taxon>Bacteria</taxon>
        <taxon>Bacillati</taxon>
        <taxon>Actinomycetota</taxon>
        <taxon>Actinomycetes</taxon>
        <taxon>Pseudonocardiales</taxon>
        <taxon>Pseudonocardiaceae</taxon>
        <taxon>Lentzea</taxon>
    </lineage>
</organism>
<feature type="domain" description="Teneurin-like YD-shell" evidence="3">
    <location>
        <begin position="504"/>
        <end position="662"/>
    </location>
</feature>
<dbReference type="InterPro" id="IPR056823">
    <property type="entry name" value="TEN-like_YD-shell"/>
</dbReference>
<evidence type="ECO:0000313" key="4">
    <source>
        <dbReference type="EMBL" id="PWK83577.1"/>
    </source>
</evidence>
<keyword evidence="1" id="KW-0677">Repeat</keyword>
<keyword evidence="2" id="KW-1133">Transmembrane helix</keyword>
<accession>A0A316HUG1</accession>
<dbReference type="Proteomes" id="UP000246005">
    <property type="component" value="Unassembled WGS sequence"/>
</dbReference>
<feature type="domain" description="Teneurin-like YD-shell" evidence="3">
    <location>
        <begin position="261"/>
        <end position="388"/>
    </location>
</feature>
<dbReference type="InterPro" id="IPR050708">
    <property type="entry name" value="T6SS_VgrG/RHS"/>
</dbReference>
<feature type="domain" description="Teneurin-like YD-shell" evidence="3">
    <location>
        <begin position="720"/>
        <end position="967"/>
    </location>
</feature>
<dbReference type="Pfam" id="PF25023">
    <property type="entry name" value="TEN_YD-shell"/>
    <property type="match status" value="3"/>
</dbReference>
<dbReference type="PANTHER" id="PTHR32305">
    <property type="match status" value="1"/>
</dbReference>
<evidence type="ECO:0000256" key="2">
    <source>
        <dbReference type="SAM" id="Phobius"/>
    </source>
</evidence>
<evidence type="ECO:0000313" key="5">
    <source>
        <dbReference type="Proteomes" id="UP000246005"/>
    </source>
</evidence>
<name>A0A316HUG1_9PSEU</name>
<dbReference type="Gene3D" id="2.180.10.10">
    <property type="entry name" value="RHS repeat-associated core"/>
    <property type="match status" value="3"/>
</dbReference>
<evidence type="ECO:0000259" key="3">
    <source>
        <dbReference type="Pfam" id="PF25023"/>
    </source>
</evidence>
<dbReference type="NCBIfam" id="TIGR01643">
    <property type="entry name" value="YD_repeat_2x"/>
    <property type="match status" value="3"/>
</dbReference>
<reference evidence="4 5" key="1">
    <citation type="submission" date="2018-05" db="EMBL/GenBank/DDBJ databases">
        <title>Genomic Encyclopedia of Type Strains, Phase IV (KMG-IV): sequencing the most valuable type-strain genomes for metagenomic binning, comparative biology and taxonomic classification.</title>
        <authorList>
            <person name="Goeker M."/>
        </authorList>
    </citation>
    <scope>NUCLEOTIDE SEQUENCE [LARGE SCALE GENOMIC DNA]</scope>
    <source>
        <strain evidence="4 5">DSM 45480</strain>
    </source>
</reference>
<sequence>MCKSEGRVSIQTLTGGRLYRMRHAWSRGFVLRALSVGTVVAMTASVPIPALAAEPAVTVPASAWTPGQVNRTVVGGAPPEAPQEMKARRWSCRSSDWGVLPDYPMERFRISDRLQFGVNLSSGNLWIDHRALTIPGTGQAMTVRHSRGYDDKWHFNAGESMRLDTSFTGQVHMPMDGGACAEFIETNGTYGMGSNGIRAKLTKNAGGSYTVRFIDTGETWSYNAGGWLLNRADRNGNTITYYYNSNGSIASVADTQGRVTTFTTDTSGRVTKVTDPSGTTVGEYTYDDRDNLTRFTDRAGNSVSITYNEHTSPLTLTDQLGRSWSFAYDDWGNVSKVTTPRPGGAVDTLFTYDSDTQTTMTDPNSNKTAYTFDDENRQISAKDANGNTQSRTWTANSDIQSVTNGLNNSTTATYDTLDNLISTKLPTGASTTVGYTNTSLPNLPTSVKDPAGNEITRDYDSAGNLTKIRSVPLAADLEVRSYSGPKKLLDYVKDANGNVTYFDYDSAGNLVTTTPPAPLGPTRYTYDSLSRITSITDGAGKRIDYSYDRLDRILSISHNGAVLQAMHYDATGALTTRETPQVKTTFTYDTHPTGRQPAVVTRTQSGATETVSYAYDKTGNLKTLTDPAGTATYGYDPGNRLTSLRDAFGQTTTFAYDRADRRTSTTWPGAGSQATGYDNSGRQTSLVVKNAGGTELLKATYSFTTGSGADSDRMQSKTVAGTTTTYTYDQLHHLSKAGSVGYTVDKLDNITNFGGTAHTVNAANQLTAAGATTLGYDAAGNMTTEANPAGTYAYSPTNQLISGTRDGAPSFSASYDTVNQAQPRTITETIAGTATTHIFTHTALGISSTVDNGVRTSVSRDPDGKLVTQKAGTSRYNFVTDYQGSVLALVDTTGAIAATYTYNPYGSATATGPAAAANAYRYNGGYTLQGGLVLFGYRYYNSGRGRFTSPDPTNQERNAYAYAESDPINNSDPTGASTGSSVGAFIGGTLGMAVGVGLTLACPATAGLGCAGAAAVMGGLGGGAGAALGSKIGGGTSQDVSTDGLLGVAGGALKGVARLPGEIAKLF</sequence>
<keyword evidence="2" id="KW-0472">Membrane</keyword>
<dbReference type="PANTHER" id="PTHR32305:SF15">
    <property type="entry name" value="PROTEIN RHSA-RELATED"/>
    <property type="match status" value="1"/>
</dbReference>